<dbReference type="SMART" id="SM00360">
    <property type="entry name" value="RRM"/>
    <property type="match status" value="1"/>
</dbReference>
<dbReference type="InterPro" id="IPR040447">
    <property type="entry name" value="RRM_Rrp7"/>
</dbReference>
<dbReference type="AlphaFoldDB" id="A0A8H7RWR3"/>
<dbReference type="CDD" id="cd12951">
    <property type="entry name" value="RRP7_Rrp7A"/>
    <property type="match status" value="1"/>
</dbReference>
<comment type="similarity">
    <text evidence="1">Belongs to the RRP7 family.</text>
</comment>
<dbReference type="SUPFAM" id="SSF54928">
    <property type="entry name" value="RNA-binding domain, RBD"/>
    <property type="match status" value="1"/>
</dbReference>
<dbReference type="Gene3D" id="3.30.70.330">
    <property type="match status" value="1"/>
</dbReference>
<dbReference type="InterPro" id="IPR035979">
    <property type="entry name" value="RBD_domain_sf"/>
</dbReference>
<comment type="caution">
    <text evidence="6">The sequence shown here is derived from an EMBL/GenBank/DDBJ whole genome shotgun (WGS) entry which is preliminary data.</text>
</comment>
<sequence length="300" mass="35759">MVKKKSKTSTTKVVAATQNSDPDLQEFNGFKALPVLVAKNCRHYIYIKKHETRITTDNTSDRSLFVLNLPVDTTDSHLQELFNQYGQIESVQYPGNKLPNSEEEEPKKKKKYRTKKQQQEDEEAERQQKAVHLRRIFESGSFAHVVFKSSEDLERVLDMPHQDKKWKAETKQQPLGLKRYIRRYNIERPDHDQLQQQVNAFMLKFTASEYEKEREAQERMNKMDDDGFTVVSRVRKGIASATQQQPIEQPKKKKMGDLNDFYRFQLRQQKQNELQQLRERFEQDKQKIEQQKQSRRFKPY</sequence>
<keyword evidence="2" id="KW-0694">RNA-binding</keyword>
<keyword evidence="7" id="KW-1185">Reference proteome</keyword>
<dbReference type="Proteomes" id="UP000646827">
    <property type="component" value="Unassembled WGS sequence"/>
</dbReference>
<dbReference type="GO" id="GO:0034456">
    <property type="term" value="C:UTP-C complex"/>
    <property type="evidence" value="ECO:0007669"/>
    <property type="project" value="TreeGrafter"/>
</dbReference>
<dbReference type="GO" id="GO:0003723">
    <property type="term" value="F:RNA binding"/>
    <property type="evidence" value="ECO:0007669"/>
    <property type="project" value="UniProtKB-UniRule"/>
</dbReference>
<dbReference type="InterPro" id="IPR000504">
    <property type="entry name" value="RRM_dom"/>
</dbReference>
<dbReference type="InterPro" id="IPR040446">
    <property type="entry name" value="RRP7"/>
</dbReference>
<feature type="coiled-coil region" evidence="3">
    <location>
        <begin position="267"/>
        <end position="294"/>
    </location>
</feature>
<dbReference type="Gene3D" id="6.10.250.1770">
    <property type="match status" value="1"/>
</dbReference>
<feature type="region of interest" description="Disordered" evidence="4">
    <location>
        <begin position="240"/>
        <end position="259"/>
    </location>
</feature>
<dbReference type="OrthoDB" id="5390at2759"/>
<dbReference type="GO" id="GO:0006364">
    <property type="term" value="P:rRNA processing"/>
    <property type="evidence" value="ECO:0007669"/>
    <property type="project" value="TreeGrafter"/>
</dbReference>
<dbReference type="PANTHER" id="PTHR13191">
    <property type="entry name" value="RIBOSOMAL RNA PROCESSING PROTEIN 7-RELATED"/>
    <property type="match status" value="1"/>
</dbReference>
<gene>
    <name evidence="6" type="ORF">INT45_008085</name>
</gene>
<keyword evidence="3" id="KW-0175">Coiled coil</keyword>
<evidence type="ECO:0000256" key="2">
    <source>
        <dbReference type="PROSITE-ProRule" id="PRU00176"/>
    </source>
</evidence>
<evidence type="ECO:0000313" key="6">
    <source>
        <dbReference type="EMBL" id="KAG2217632.1"/>
    </source>
</evidence>
<dbReference type="InterPro" id="IPR024326">
    <property type="entry name" value="RRP7_C"/>
</dbReference>
<dbReference type="Pfam" id="PF12923">
    <property type="entry name" value="RRP7"/>
    <property type="match status" value="1"/>
</dbReference>
<feature type="region of interest" description="Disordered" evidence="4">
    <location>
        <begin position="92"/>
        <end position="127"/>
    </location>
</feature>
<proteinExistence type="inferred from homology"/>
<dbReference type="InterPro" id="IPR012677">
    <property type="entry name" value="Nucleotide-bd_a/b_plait_sf"/>
</dbReference>
<feature type="domain" description="RRM" evidence="5">
    <location>
        <begin position="62"/>
        <end position="191"/>
    </location>
</feature>
<dbReference type="GO" id="GO:0000028">
    <property type="term" value="P:ribosomal small subunit assembly"/>
    <property type="evidence" value="ECO:0007669"/>
    <property type="project" value="TreeGrafter"/>
</dbReference>
<evidence type="ECO:0000256" key="4">
    <source>
        <dbReference type="SAM" id="MobiDB-lite"/>
    </source>
</evidence>
<dbReference type="PROSITE" id="PS50102">
    <property type="entry name" value="RRM"/>
    <property type="match status" value="1"/>
</dbReference>
<name>A0A8H7RWR3_9FUNG</name>
<accession>A0A8H7RWR3</accession>
<dbReference type="CDD" id="cd12293">
    <property type="entry name" value="dRRM_Rrp7p"/>
    <property type="match status" value="1"/>
</dbReference>
<organism evidence="6 7">
    <name type="scientific">Circinella minor</name>
    <dbReference type="NCBI Taxonomy" id="1195481"/>
    <lineage>
        <taxon>Eukaryota</taxon>
        <taxon>Fungi</taxon>
        <taxon>Fungi incertae sedis</taxon>
        <taxon>Mucoromycota</taxon>
        <taxon>Mucoromycotina</taxon>
        <taxon>Mucoromycetes</taxon>
        <taxon>Mucorales</taxon>
        <taxon>Lichtheimiaceae</taxon>
        <taxon>Circinella</taxon>
    </lineage>
</organism>
<protein>
    <recommendedName>
        <fullName evidence="5">RRM domain-containing protein</fullName>
    </recommendedName>
</protein>
<dbReference type="EMBL" id="JAEPRB010000284">
    <property type="protein sequence ID" value="KAG2217632.1"/>
    <property type="molecule type" value="Genomic_DNA"/>
</dbReference>
<reference evidence="6 7" key="1">
    <citation type="submission" date="2020-12" db="EMBL/GenBank/DDBJ databases">
        <title>Metabolic potential, ecology and presence of endohyphal bacteria is reflected in genomic diversity of Mucoromycotina.</title>
        <authorList>
            <person name="Muszewska A."/>
            <person name="Okrasinska A."/>
            <person name="Steczkiewicz K."/>
            <person name="Drgas O."/>
            <person name="Orlowska M."/>
            <person name="Perlinska-Lenart U."/>
            <person name="Aleksandrzak-Piekarczyk T."/>
            <person name="Szatraj K."/>
            <person name="Zielenkiewicz U."/>
            <person name="Pilsyk S."/>
            <person name="Malc E."/>
            <person name="Mieczkowski P."/>
            <person name="Kruszewska J.S."/>
            <person name="Biernat P."/>
            <person name="Pawlowska J."/>
        </authorList>
    </citation>
    <scope>NUCLEOTIDE SEQUENCE [LARGE SCALE GENOMIC DNA]</scope>
    <source>
        <strain evidence="6 7">CBS 142.35</strain>
    </source>
</reference>
<evidence type="ECO:0000313" key="7">
    <source>
        <dbReference type="Proteomes" id="UP000646827"/>
    </source>
</evidence>
<dbReference type="GO" id="GO:0032545">
    <property type="term" value="C:CURI complex"/>
    <property type="evidence" value="ECO:0007669"/>
    <property type="project" value="TreeGrafter"/>
</dbReference>
<dbReference type="Pfam" id="PF17799">
    <property type="entry name" value="RRM_Rrp7"/>
    <property type="match status" value="1"/>
</dbReference>
<evidence type="ECO:0000259" key="5">
    <source>
        <dbReference type="PROSITE" id="PS50102"/>
    </source>
</evidence>
<evidence type="ECO:0000256" key="3">
    <source>
        <dbReference type="SAM" id="Coils"/>
    </source>
</evidence>
<evidence type="ECO:0000256" key="1">
    <source>
        <dbReference type="ARBA" id="ARBA00006110"/>
    </source>
</evidence>
<dbReference type="PANTHER" id="PTHR13191:SF0">
    <property type="entry name" value="RIBOSOMAL RNA-PROCESSING PROTEIN 7 HOMOLOG A-RELATED"/>
    <property type="match status" value="1"/>
</dbReference>